<dbReference type="NCBIfam" id="TIGR02532">
    <property type="entry name" value="IV_pilin_GFxxxE"/>
    <property type="match status" value="1"/>
</dbReference>
<dbReference type="Pfam" id="PF07963">
    <property type="entry name" value="N_methyl"/>
    <property type="match status" value="1"/>
</dbReference>
<dbReference type="SUPFAM" id="SSF54523">
    <property type="entry name" value="Pili subunits"/>
    <property type="match status" value="1"/>
</dbReference>
<protein>
    <recommendedName>
        <fullName evidence="5">Prepilin-type N-terminal cleavage/methylation domain-containing protein</fullName>
    </recommendedName>
</protein>
<evidence type="ECO:0000256" key="2">
    <source>
        <dbReference type="SAM" id="Phobius"/>
    </source>
</evidence>
<proteinExistence type="predicted"/>
<reference evidence="3 4" key="1">
    <citation type="submission" date="2013-02" db="EMBL/GenBank/DDBJ databases">
        <title>The Genome Sequence of Acinetobacter lwoffii NIPH 478.</title>
        <authorList>
            <consortium name="The Broad Institute Genome Sequencing Platform"/>
            <consortium name="The Broad Institute Genome Sequencing Center for Infectious Disease"/>
            <person name="Cerqueira G."/>
            <person name="Feldgarden M."/>
            <person name="Courvalin P."/>
            <person name="Perichon B."/>
            <person name="Grillot-Courvalin C."/>
            <person name="Clermont D."/>
            <person name="Rocha E."/>
            <person name="Yoon E.-J."/>
            <person name="Nemec A."/>
            <person name="Walker B."/>
            <person name="Young S.K."/>
            <person name="Zeng Q."/>
            <person name="Gargeya S."/>
            <person name="Fitzgerald M."/>
            <person name="Haas B."/>
            <person name="Abouelleil A."/>
            <person name="Alvarado L."/>
            <person name="Arachchi H.M."/>
            <person name="Berlin A.M."/>
            <person name="Chapman S.B."/>
            <person name="Dewar J."/>
            <person name="Goldberg J."/>
            <person name="Griggs A."/>
            <person name="Gujja S."/>
            <person name="Hansen M."/>
            <person name="Howarth C."/>
            <person name="Imamovic A."/>
            <person name="Larimer J."/>
            <person name="McCowan C."/>
            <person name="Murphy C."/>
            <person name="Neiman D."/>
            <person name="Pearson M."/>
            <person name="Priest M."/>
            <person name="Roberts A."/>
            <person name="Saif S."/>
            <person name="Shea T."/>
            <person name="Sisk P."/>
            <person name="Sykes S."/>
            <person name="Wortman J."/>
            <person name="Nusbaum C."/>
            <person name="Birren B."/>
        </authorList>
    </citation>
    <scope>NUCLEOTIDE SEQUENCE [LARGE SCALE GENOMIC DNA]</scope>
    <source>
        <strain evidence="3 4">NIPH 478</strain>
    </source>
</reference>
<dbReference type="HOGENOM" id="CLU_091705_1_0_6"/>
<dbReference type="PANTHER" id="PTHR30093">
    <property type="entry name" value="GENERAL SECRETION PATHWAY PROTEIN G"/>
    <property type="match status" value="1"/>
</dbReference>
<dbReference type="RefSeq" id="WP_005108534.1">
    <property type="nucleotide sequence ID" value="NZ_KB849836.1"/>
</dbReference>
<keyword evidence="2" id="KW-0812">Transmembrane</keyword>
<keyword evidence="1" id="KW-0488">Methylation</keyword>
<dbReference type="GO" id="GO:0015627">
    <property type="term" value="C:type II protein secretion system complex"/>
    <property type="evidence" value="ECO:0007669"/>
    <property type="project" value="InterPro"/>
</dbReference>
<dbReference type="InterPro" id="IPR000983">
    <property type="entry name" value="Bac_GSPG_pilin"/>
</dbReference>
<comment type="caution">
    <text evidence="3">The sequence shown here is derived from an EMBL/GenBank/DDBJ whole genome shotgun (WGS) entry which is preliminary data.</text>
</comment>
<gene>
    <name evidence="3" type="ORF">F923_02915</name>
</gene>
<dbReference type="Proteomes" id="UP000018416">
    <property type="component" value="Unassembled WGS sequence"/>
</dbReference>
<sequence length="167" mass="18728">MRKNQYFLFKSFRFNQGFTLIELMVVVVIVAILAAIVMPSYQHFVRKGVAAQAQQEMAKLSEQLQRYKSRNFSYKGFNASYLYIGGTNFNSGTQTLILNPTYTLTIVDNGDGNPLLTEDSALGNAWAIKAVSSDSQNFNYLLTSTGVRCKQKSSISNYEKCETGEGW</sequence>
<organism evidence="3 4">
    <name type="scientific">Acinetobacter lwoffii NIPH 478</name>
    <dbReference type="NCBI Taxonomy" id="1217668"/>
    <lineage>
        <taxon>Bacteria</taxon>
        <taxon>Pseudomonadati</taxon>
        <taxon>Pseudomonadota</taxon>
        <taxon>Gammaproteobacteria</taxon>
        <taxon>Moraxellales</taxon>
        <taxon>Moraxellaceae</taxon>
        <taxon>Acinetobacter</taxon>
    </lineage>
</organism>
<dbReference type="GO" id="GO:0015628">
    <property type="term" value="P:protein secretion by the type II secretion system"/>
    <property type="evidence" value="ECO:0007669"/>
    <property type="project" value="InterPro"/>
</dbReference>
<dbReference type="AlphaFoldDB" id="N9FZE3"/>
<name>N9FZE3_ACILW</name>
<feature type="transmembrane region" description="Helical" evidence="2">
    <location>
        <begin position="20"/>
        <end position="41"/>
    </location>
</feature>
<dbReference type="Gene3D" id="3.30.700.10">
    <property type="entry name" value="Glycoprotein, Type 4 Pilin"/>
    <property type="match status" value="1"/>
</dbReference>
<dbReference type="PANTHER" id="PTHR30093:SF47">
    <property type="entry name" value="TYPE IV PILUS NON-CORE MINOR PILIN PILE"/>
    <property type="match status" value="1"/>
</dbReference>
<dbReference type="PRINTS" id="PR00813">
    <property type="entry name" value="BCTERIALGSPG"/>
</dbReference>
<evidence type="ECO:0008006" key="5">
    <source>
        <dbReference type="Google" id="ProtNLM"/>
    </source>
</evidence>
<dbReference type="InterPro" id="IPR012902">
    <property type="entry name" value="N_methyl_site"/>
</dbReference>
<dbReference type="InterPro" id="IPR045584">
    <property type="entry name" value="Pilin-like"/>
</dbReference>
<evidence type="ECO:0000256" key="1">
    <source>
        <dbReference type="ARBA" id="ARBA00022481"/>
    </source>
</evidence>
<keyword evidence="2" id="KW-0472">Membrane</keyword>
<dbReference type="PATRIC" id="fig|1217668.3.peg.2847"/>
<keyword evidence="2" id="KW-1133">Transmembrane helix</keyword>
<dbReference type="EMBL" id="APQU01000020">
    <property type="protein sequence ID" value="ENW28138.1"/>
    <property type="molecule type" value="Genomic_DNA"/>
</dbReference>
<evidence type="ECO:0000313" key="4">
    <source>
        <dbReference type="Proteomes" id="UP000018416"/>
    </source>
</evidence>
<dbReference type="PROSITE" id="PS00409">
    <property type="entry name" value="PROKAR_NTER_METHYL"/>
    <property type="match status" value="1"/>
</dbReference>
<accession>N9FZE3</accession>
<evidence type="ECO:0000313" key="3">
    <source>
        <dbReference type="EMBL" id="ENW28138.1"/>
    </source>
</evidence>